<gene>
    <name evidence="1" type="ORF">K1W69_06875</name>
</gene>
<accession>A0AAE3D0M2</accession>
<protein>
    <submittedName>
        <fullName evidence="1">DUF2459 domain-containing protein</fullName>
    </submittedName>
</protein>
<dbReference type="AlphaFoldDB" id="A0AAE3D0M2"/>
<evidence type="ECO:0000313" key="1">
    <source>
        <dbReference type="EMBL" id="MBW8636906.1"/>
    </source>
</evidence>
<proteinExistence type="predicted"/>
<dbReference type="RefSeq" id="WP_220227549.1">
    <property type="nucleotide sequence ID" value="NZ_JAICBX010000001.1"/>
</dbReference>
<dbReference type="Proteomes" id="UP001196509">
    <property type="component" value="Unassembled WGS sequence"/>
</dbReference>
<name>A0AAE3D0M2_9HYPH</name>
<comment type="caution">
    <text evidence="1">The sequence shown here is derived from an EMBL/GenBank/DDBJ whole genome shotgun (WGS) entry which is preliminary data.</text>
</comment>
<reference evidence="1" key="1">
    <citation type="submission" date="2021-08" db="EMBL/GenBank/DDBJ databases">
        <title>Hoeflea bacterium WL0058 sp. nov., isolated from the sediment.</title>
        <authorList>
            <person name="Wang L."/>
            <person name="Zhang D."/>
        </authorList>
    </citation>
    <scope>NUCLEOTIDE SEQUENCE</scope>
    <source>
        <strain evidence="1">WL0058</strain>
    </source>
</reference>
<dbReference type="EMBL" id="JAICBX010000001">
    <property type="protein sequence ID" value="MBW8636906.1"/>
    <property type="molecule type" value="Genomic_DNA"/>
</dbReference>
<dbReference type="Pfam" id="PF09601">
    <property type="entry name" value="DUF2459"/>
    <property type="match status" value="1"/>
</dbReference>
<organism evidence="1 2">
    <name type="scientific">Flavimaribacter sediminis</name>
    <dbReference type="NCBI Taxonomy" id="2865987"/>
    <lineage>
        <taxon>Bacteria</taxon>
        <taxon>Pseudomonadati</taxon>
        <taxon>Pseudomonadota</taxon>
        <taxon>Alphaproteobacteria</taxon>
        <taxon>Hyphomicrobiales</taxon>
        <taxon>Rhizobiaceae</taxon>
        <taxon>Flavimaribacter</taxon>
    </lineage>
</organism>
<sequence>MATVFCLAGAYLVAAAIGTVWRTPPTETLTAQTTTAYVLSNGFHSDIVLPIEGGKLPAGFPELQQDLDVLLENTDYLIIGWGSQTAYTSLLELSDLTAGIIAKALFFDRSVLHIQPYSGSLQGPGVYRLELESAQLDQLWSFVAQTFLVDSNAAPTLIPDVTHGYGDVFYRAEPRFSLFYGCNAWVGEALRSAGLSFGRWTPFAQSIEWNMKRLQDHSRVGASE</sequence>
<keyword evidence="2" id="KW-1185">Reference proteome</keyword>
<dbReference type="InterPro" id="IPR011727">
    <property type="entry name" value="CHP02117"/>
</dbReference>
<evidence type="ECO:0000313" key="2">
    <source>
        <dbReference type="Proteomes" id="UP001196509"/>
    </source>
</evidence>